<dbReference type="SUPFAM" id="SSF57850">
    <property type="entry name" value="RING/U-box"/>
    <property type="match status" value="1"/>
</dbReference>
<evidence type="ECO:0000313" key="3">
    <source>
        <dbReference type="RefSeq" id="XP_065645680.1"/>
    </source>
</evidence>
<dbReference type="PANTHER" id="PTHR47160:SF5">
    <property type="entry name" value="MULE TRANSPOSASE DOMAIN-CONTAINING PROTEIN"/>
    <property type="match status" value="1"/>
</dbReference>
<reference evidence="2" key="1">
    <citation type="submission" date="2025-05" db="UniProtKB">
        <authorList>
            <consortium name="RefSeq"/>
        </authorList>
    </citation>
    <scope>NUCLEOTIDE SEQUENCE [LARGE SCALE GENOMIC DNA]</scope>
</reference>
<feature type="domain" description="MULE transposase" evidence="1">
    <location>
        <begin position="309"/>
        <end position="373"/>
    </location>
</feature>
<sequence length="624" mass="71747">MPSLQKGAVVETQQVVSKAVWCPCYKSCFKFNFIQEFERTSTVCLKDNLLNKTYPVIIAFVLETQYSKMSLENFLKNYSETEGEKKNSKVFWSGDFGYTKDKFYKDKLHLKCRFFTRMNCKGRAFIHKDKLQVTTVHSCSSRETDFEVLLAKSTMKKKAEATSEDLRSIFQNTVSEFPAVVSESVSFPQIIPSLQKRRRLNEPSNPKSPKEAAKVLNDKECHRYGDIFLGSVAEQDNVALLFGHMLVINKAKSAKVCFVDGTFSMTPRMEESKWYQLLIFSVEYSAVLEDPIPDEDQINFDPDNPHLWGTSVPAVCALMTSKSEALYKLVFSEIKEVLDFSPATIMSDFERGLQNALRTTWSESLVNGCRFHFENAITKQLAILGLQREYRHQTQVKKWARKVMALCLLPANKILVAWGSRVIEIATFSGEIKSKLLAFKRYFERYWLNIVTPRGFSVYGLNHKTNNNAEGLNRRLKTNMGNRHRGFWQFMELLNQHVIVHTIQELQQLACNQPVCRGQRDYSAIEKMRCFEKNLRDGVWTTERFLSTVSNLFQNFKAIALDENLTDELGESLPLPTSTSTESPKCIVCTVNERNALVMPCRHFLFCQPCIQQVQESCSIVQIY</sequence>
<organism evidence="2 3">
    <name type="scientific">Hydra vulgaris</name>
    <name type="common">Hydra</name>
    <name type="synonym">Hydra attenuata</name>
    <dbReference type="NCBI Taxonomy" id="6087"/>
    <lineage>
        <taxon>Eukaryota</taxon>
        <taxon>Metazoa</taxon>
        <taxon>Cnidaria</taxon>
        <taxon>Hydrozoa</taxon>
        <taxon>Hydroidolina</taxon>
        <taxon>Anthoathecata</taxon>
        <taxon>Aplanulata</taxon>
        <taxon>Hydridae</taxon>
        <taxon>Hydra</taxon>
    </lineage>
</organism>
<name>A0ABM4B9U7_HYDVU</name>
<dbReference type="Pfam" id="PF10551">
    <property type="entry name" value="MULE"/>
    <property type="match status" value="1"/>
</dbReference>
<accession>A0ABM4B9U7</accession>
<dbReference type="PANTHER" id="PTHR47160">
    <property type="entry name" value="PUTATIVE-RELATED"/>
    <property type="match status" value="1"/>
</dbReference>
<proteinExistence type="predicted"/>
<reference evidence="3" key="2">
    <citation type="submission" date="2025-08" db="UniProtKB">
        <authorList>
            <consortium name="RefSeq"/>
        </authorList>
    </citation>
    <scope>IDENTIFICATION</scope>
</reference>
<dbReference type="InterPro" id="IPR013083">
    <property type="entry name" value="Znf_RING/FYVE/PHD"/>
</dbReference>
<evidence type="ECO:0000259" key="1">
    <source>
        <dbReference type="Pfam" id="PF10551"/>
    </source>
</evidence>
<dbReference type="Gene3D" id="3.30.40.10">
    <property type="entry name" value="Zinc/RING finger domain, C3HC4 (zinc finger)"/>
    <property type="match status" value="1"/>
</dbReference>
<protein>
    <submittedName>
        <fullName evidence="3">Uncharacterized protein LOC136076139</fullName>
    </submittedName>
</protein>
<dbReference type="Proteomes" id="UP001652625">
    <property type="component" value="Chromosome 02"/>
</dbReference>
<dbReference type="InterPro" id="IPR018289">
    <property type="entry name" value="MULE_transposase_dom"/>
</dbReference>
<dbReference type="Pfam" id="PF13920">
    <property type="entry name" value="zf-C3HC4_3"/>
    <property type="match status" value="1"/>
</dbReference>
<gene>
    <name evidence="3" type="primary">LOC136076139</name>
</gene>
<dbReference type="GeneID" id="136076139"/>
<evidence type="ECO:0000313" key="2">
    <source>
        <dbReference type="Proteomes" id="UP001652625"/>
    </source>
</evidence>
<keyword evidence="2" id="KW-1185">Reference proteome</keyword>
<dbReference type="RefSeq" id="XP_065645680.1">
    <property type="nucleotide sequence ID" value="XM_065789608.1"/>
</dbReference>